<keyword evidence="2" id="KW-1185">Reference proteome</keyword>
<accession>A0AAE0VIM4</accession>
<evidence type="ECO:0000313" key="1">
    <source>
        <dbReference type="EMBL" id="KAK3578267.1"/>
    </source>
</evidence>
<dbReference type="Proteomes" id="UP001195483">
    <property type="component" value="Unassembled WGS sequence"/>
</dbReference>
<evidence type="ECO:0000313" key="2">
    <source>
        <dbReference type="Proteomes" id="UP001195483"/>
    </source>
</evidence>
<dbReference type="AlphaFoldDB" id="A0AAE0VIM4"/>
<organism evidence="1 2">
    <name type="scientific">Potamilus streckersoni</name>
    <dbReference type="NCBI Taxonomy" id="2493646"/>
    <lineage>
        <taxon>Eukaryota</taxon>
        <taxon>Metazoa</taxon>
        <taxon>Spiralia</taxon>
        <taxon>Lophotrochozoa</taxon>
        <taxon>Mollusca</taxon>
        <taxon>Bivalvia</taxon>
        <taxon>Autobranchia</taxon>
        <taxon>Heteroconchia</taxon>
        <taxon>Palaeoheterodonta</taxon>
        <taxon>Unionida</taxon>
        <taxon>Unionoidea</taxon>
        <taxon>Unionidae</taxon>
        <taxon>Ambleminae</taxon>
        <taxon>Lampsilini</taxon>
        <taxon>Potamilus</taxon>
    </lineage>
</organism>
<reference evidence="1" key="3">
    <citation type="submission" date="2023-05" db="EMBL/GenBank/DDBJ databases">
        <authorList>
            <person name="Smith C.H."/>
        </authorList>
    </citation>
    <scope>NUCLEOTIDE SEQUENCE</scope>
    <source>
        <strain evidence="1">CHS0354</strain>
        <tissue evidence="1">Mantle</tissue>
    </source>
</reference>
<reference evidence="1" key="1">
    <citation type="journal article" date="2021" name="Genome Biol. Evol.">
        <title>A High-Quality Reference Genome for a Parasitic Bivalve with Doubly Uniparental Inheritance (Bivalvia: Unionida).</title>
        <authorList>
            <person name="Smith C.H."/>
        </authorList>
    </citation>
    <scope>NUCLEOTIDE SEQUENCE</scope>
    <source>
        <strain evidence="1">CHS0354</strain>
    </source>
</reference>
<comment type="caution">
    <text evidence="1">The sequence shown here is derived from an EMBL/GenBank/DDBJ whole genome shotgun (WGS) entry which is preliminary data.</text>
</comment>
<protein>
    <submittedName>
        <fullName evidence="1">Uncharacterized protein</fullName>
    </submittedName>
</protein>
<name>A0AAE0VIM4_9BIVA</name>
<sequence length="101" mass="11439">MERLDTCFTITNIHSMISLLPDTNQEDKPPTLGLVESSIVKVGAETISGIKSKENEKDTVMEILQLVNEHSGKLEKNMVEYAALAFWDFTGQYVFYTTHKK</sequence>
<proteinExistence type="predicted"/>
<dbReference type="EMBL" id="JAEAOA010000709">
    <property type="protein sequence ID" value="KAK3578267.1"/>
    <property type="molecule type" value="Genomic_DNA"/>
</dbReference>
<gene>
    <name evidence="1" type="ORF">CHS0354_011592</name>
</gene>
<reference evidence="1" key="2">
    <citation type="journal article" date="2021" name="Genome Biol. Evol.">
        <title>Developing a high-quality reference genome for a parasitic bivalve with doubly uniparental inheritance (Bivalvia: Unionida).</title>
        <authorList>
            <person name="Smith C.H."/>
        </authorList>
    </citation>
    <scope>NUCLEOTIDE SEQUENCE</scope>
    <source>
        <strain evidence="1">CHS0354</strain>
        <tissue evidence="1">Mantle</tissue>
    </source>
</reference>